<dbReference type="SUPFAM" id="SSF55604">
    <property type="entry name" value="Glucose permease domain IIB"/>
    <property type="match status" value="1"/>
</dbReference>
<dbReference type="AlphaFoldDB" id="A0A7W1XQA9"/>
<keyword evidence="9 12" id="KW-1133">Transmembrane helix</keyword>
<feature type="transmembrane region" description="Helical" evidence="12">
    <location>
        <begin position="164"/>
        <end position="185"/>
    </location>
</feature>
<feature type="transmembrane region" description="Helical" evidence="12">
    <location>
        <begin position="291"/>
        <end position="309"/>
    </location>
</feature>
<keyword evidence="10 12" id="KW-0472">Membrane</keyword>
<organism evidence="15 16">
    <name type="scientific">Thermoactinomyces mirandus</name>
    <dbReference type="NCBI Taxonomy" id="2756294"/>
    <lineage>
        <taxon>Bacteria</taxon>
        <taxon>Bacillati</taxon>
        <taxon>Bacillota</taxon>
        <taxon>Bacilli</taxon>
        <taxon>Bacillales</taxon>
        <taxon>Thermoactinomycetaceae</taxon>
        <taxon>Thermoactinomyces</taxon>
    </lineage>
</organism>
<keyword evidence="6" id="KW-0598">Phosphotransferase system</keyword>
<dbReference type="PANTHER" id="PTHR30009">
    <property type="entry name" value="CYTOCHROME C-TYPE SYNTHESIS PROTEIN AND PTS TRANSMEMBRANE COMPONENT"/>
    <property type="match status" value="1"/>
</dbReference>
<feature type="domain" description="PTS EIIC type-1" evidence="14">
    <location>
        <begin position="19"/>
        <end position="400"/>
    </location>
</feature>
<evidence type="ECO:0000313" key="16">
    <source>
        <dbReference type="Proteomes" id="UP000538292"/>
    </source>
</evidence>
<feature type="transmembrane region" description="Helical" evidence="12">
    <location>
        <begin position="57"/>
        <end position="79"/>
    </location>
</feature>
<feature type="transmembrane region" description="Helical" evidence="12">
    <location>
        <begin position="124"/>
        <end position="144"/>
    </location>
</feature>
<dbReference type="InterPro" id="IPR018113">
    <property type="entry name" value="PTrfase_EIIB_Cys"/>
</dbReference>
<comment type="subcellular location">
    <subcellularLocation>
        <location evidence="1">Cell membrane</location>
        <topology evidence="1">Multi-pass membrane protein</topology>
    </subcellularLocation>
</comment>
<evidence type="ECO:0000256" key="8">
    <source>
        <dbReference type="ARBA" id="ARBA00022777"/>
    </source>
</evidence>
<keyword evidence="2" id="KW-0813">Transport</keyword>
<feature type="transmembrane region" description="Helical" evidence="12">
    <location>
        <begin position="321"/>
        <end position="341"/>
    </location>
</feature>
<evidence type="ECO:0000256" key="2">
    <source>
        <dbReference type="ARBA" id="ARBA00022448"/>
    </source>
</evidence>
<gene>
    <name evidence="15" type="ORF">H2C83_02590</name>
</gene>
<evidence type="ECO:0000256" key="1">
    <source>
        <dbReference type="ARBA" id="ARBA00004651"/>
    </source>
</evidence>
<evidence type="ECO:0000259" key="14">
    <source>
        <dbReference type="PROSITE" id="PS51103"/>
    </source>
</evidence>
<evidence type="ECO:0000256" key="10">
    <source>
        <dbReference type="ARBA" id="ARBA00023136"/>
    </source>
</evidence>
<dbReference type="InterPro" id="IPR050429">
    <property type="entry name" value="PTS_Glucose_EIICBA"/>
</dbReference>
<keyword evidence="4" id="KW-0762">Sugar transport</keyword>
<sequence>MLSFSGIPDWEVSSLRIIGSFLGALQRIGKSFMLPIAVLPAAGILLGIGFLLTNKQYFVEGSIPFFIGEVLNAGAGAIFDNLPLLFAIGVSLGLAANAGASALAAVVGYVLMVKVVSLGSTEAMELNTGVLGGIIAGAIAAVMYNRYHDIKLPDWLQFFGGRRFVPIVTSLVMVFVGMIFLVIWPPVQQAINAGGNWIIHQGAVGLFLYGLFNRLLIPFGLHHILNTLVWFNIGEFTTAAGQVVTGDIPRFFAQDPSAGLFMTGFFPIMMFALPAACLAMVHEAKPSRRKYVSGILISAALTAFITGITEPIEFSFMFVTPLLYAVHAILTGTSMAIVYLLGIRHGFAFSAGGIDFFLNMHLATKPWLLVLVGMVYAVIYYVLFRFLIRVLHLKTPGREDEETGGETVRKPGTSGEDDLAVKVLAAIGGNGNIDKLDACITRLRMTVRDESKLDSKQLKKLGASGVIKVGSGNFQAVFGTKSEQLKDRILQLMDEDQEKVD</sequence>
<reference evidence="15 16" key="1">
    <citation type="submission" date="2020-07" db="EMBL/GenBank/DDBJ databases">
        <title>Thermoactinomyces phylogeny.</title>
        <authorList>
            <person name="Dunlap C."/>
        </authorList>
    </citation>
    <scope>NUCLEOTIDE SEQUENCE [LARGE SCALE GENOMIC DNA]</scope>
    <source>
        <strain evidence="15 16">AMNI-1</strain>
    </source>
</reference>
<evidence type="ECO:0000256" key="11">
    <source>
        <dbReference type="PROSITE-ProRule" id="PRU00421"/>
    </source>
</evidence>
<evidence type="ECO:0000256" key="9">
    <source>
        <dbReference type="ARBA" id="ARBA00022989"/>
    </source>
</evidence>
<dbReference type="EMBL" id="JACEOL010000007">
    <property type="protein sequence ID" value="MBA4601231.1"/>
    <property type="molecule type" value="Genomic_DNA"/>
</dbReference>
<dbReference type="Pfam" id="PF02378">
    <property type="entry name" value="PTS_EIIC"/>
    <property type="match status" value="1"/>
</dbReference>
<feature type="transmembrane region" description="Helical" evidence="12">
    <location>
        <begin position="32"/>
        <end position="52"/>
    </location>
</feature>
<feature type="transmembrane region" description="Helical" evidence="12">
    <location>
        <begin position="368"/>
        <end position="388"/>
    </location>
</feature>
<keyword evidence="3" id="KW-1003">Cell membrane</keyword>
<evidence type="ECO:0000256" key="7">
    <source>
        <dbReference type="ARBA" id="ARBA00022692"/>
    </source>
</evidence>
<keyword evidence="16" id="KW-1185">Reference proteome</keyword>
<dbReference type="NCBIfam" id="TIGR00826">
    <property type="entry name" value="EIIB_glc"/>
    <property type="match status" value="1"/>
</dbReference>
<dbReference type="PROSITE" id="PS51098">
    <property type="entry name" value="PTS_EIIB_TYPE_1"/>
    <property type="match status" value="1"/>
</dbReference>
<keyword evidence="7 12" id="KW-0812">Transmembrane</keyword>
<feature type="domain" description="PTS EIIB type-1" evidence="13">
    <location>
        <begin position="417"/>
        <end position="499"/>
    </location>
</feature>
<feature type="transmembrane region" description="Helical" evidence="12">
    <location>
        <begin position="85"/>
        <end position="112"/>
    </location>
</feature>
<dbReference type="FunFam" id="3.30.1360.60:FF:000001">
    <property type="entry name" value="PTS system glucose-specific IIBC component PtsG"/>
    <property type="match status" value="1"/>
</dbReference>
<feature type="transmembrane region" description="Helical" evidence="12">
    <location>
        <begin position="197"/>
        <end position="217"/>
    </location>
</feature>
<dbReference type="PROSITE" id="PS51103">
    <property type="entry name" value="PTS_EIIC_TYPE_1"/>
    <property type="match status" value="1"/>
</dbReference>
<dbReference type="GO" id="GO:0016301">
    <property type="term" value="F:kinase activity"/>
    <property type="evidence" value="ECO:0007669"/>
    <property type="project" value="UniProtKB-KW"/>
</dbReference>
<protein>
    <submittedName>
        <fullName evidence="15">PTS transporter subunit EIIC</fullName>
    </submittedName>
</protein>
<evidence type="ECO:0000256" key="4">
    <source>
        <dbReference type="ARBA" id="ARBA00022597"/>
    </source>
</evidence>
<dbReference type="Gene3D" id="3.30.1360.60">
    <property type="entry name" value="Glucose permease domain IIB"/>
    <property type="match status" value="1"/>
</dbReference>
<dbReference type="InterPro" id="IPR003352">
    <property type="entry name" value="PTS_EIIC"/>
</dbReference>
<dbReference type="PROSITE" id="PS01035">
    <property type="entry name" value="PTS_EIIB_TYPE_1_CYS"/>
    <property type="match status" value="1"/>
</dbReference>
<evidence type="ECO:0000256" key="6">
    <source>
        <dbReference type="ARBA" id="ARBA00022683"/>
    </source>
</evidence>
<dbReference type="GO" id="GO:0090563">
    <property type="term" value="F:protein-phosphocysteine-sugar phosphotransferase activity"/>
    <property type="evidence" value="ECO:0007669"/>
    <property type="project" value="TreeGrafter"/>
</dbReference>
<accession>A0A7W1XQA9</accession>
<evidence type="ECO:0000313" key="15">
    <source>
        <dbReference type="EMBL" id="MBA4601231.1"/>
    </source>
</evidence>
<keyword evidence="5" id="KW-0808">Transferase</keyword>
<dbReference type="GO" id="GO:0009401">
    <property type="term" value="P:phosphoenolpyruvate-dependent sugar phosphotransferase system"/>
    <property type="evidence" value="ECO:0007669"/>
    <property type="project" value="UniProtKB-KW"/>
</dbReference>
<dbReference type="Proteomes" id="UP000538292">
    <property type="component" value="Unassembled WGS sequence"/>
</dbReference>
<dbReference type="InterPro" id="IPR013013">
    <property type="entry name" value="PTS_EIIC_1"/>
</dbReference>
<dbReference type="GO" id="GO:0008982">
    <property type="term" value="F:protein-N(PI)-phosphohistidine-sugar phosphotransferase activity"/>
    <property type="evidence" value="ECO:0007669"/>
    <property type="project" value="InterPro"/>
</dbReference>
<comment type="caution">
    <text evidence="15">The sequence shown here is derived from an EMBL/GenBank/DDBJ whole genome shotgun (WGS) entry which is preliminary data.</text>
</comment>
<evidence type="ECO:0000259" key="13">
    <source>
        <dbReference type="PROSITE" id="PS51098"/>
    </source>
</evidence>
<proteinExistence type="predicted"/>
<dbReference type="InterPro" id="IPR036878">
    <property type="entry name" value="Glu_permease_IIB"/>
</dbReference>
<evidence type="ECO:0000256" key="3">
    <source>
        <dbReference type="ARBA" id="ARBA00022475"/>
    </source>
</evidence>
<dbReference type="PANTHER" id="PTHR30009:SF20">
    <property type="entry name" value="PTS SYSTEM GLUCOSE-SPECIFIC EIICB COMPONENT-RELATED"/>
    <property type="match status" value="1"/>
</dbReference>
<evidence type="ECO:0000256" key="12">
    <source>
        <dbReference type="SAM" id="Phobius"/>
    </source>
</evidence>
<dbReference type="Pfam" id="PF00367">
    <property type="entry name" value="PTS_EIIB"/>
    <property type="match status" value="1"/>
</dbReference>
<keyword evidence="8" id="KW-0418">Kinase</keyword>
<dbReference type="GO" id="GO:0005886">
    <property type="term" value="C:plasma membrane"/>
    <property type="evidence" value="ECO:0007669"/>
    <property type="project" value="UniProtKB-SubCell"/>
</dbReference>
<dbReference type="InterPro" id="IPR001996">
    <property type="entry name" value="PTS_IIB_1"/>
</dbReference>
<feature type="active site" description="Phosphocysteine intermediate; for EIIB activity" evidence="11">
    <location>
        <position position="439"/>
    </location>
</feature>
<dbReference type="CDD" id="cd00212">
    <property type="entry name" value="PTS_IIB_glc"/>
    <property type="match status" value="1"/>
</dbReference>
<name>A0A7W1XQA9_9BACL</name>
<evidence type="ECO:0000256" key="5">
    <source>
        <dbReference type="ARBA" id="ARBA00022679"/>
    </source>
</evidence>
<feature type="transmembrane region" description="Helical" evidence="12">
    <location>
        <begin position="258"/>
        <end position="279"/>
    </location>
</feature>